<accession>A0A4R1B3L5</accession>
<dbReference type="Proteomes" id="UP000295334">
    <property type="component" value="Unassembled WGS sequence"/>
</dbReference>
<evidence type="ECO:0000256" key="1">
    <source>
        <dbReference type="SAM" id="MobiDB-lite"/>
    </source>
</evidence>
<protein>
    <submittedName>
        <fullName evidence="2">Uncharacterized protein</fullName>
    </submittedName>
</protein>
<dbReference type="RefSeq" id="WP_131450556.1">
    <property type="nucleotide sequence ID" value="NZ_SJZI01000052.1"/>
</dbReference>
<evidence type="ECO:0000313" key="3">
    <source>
        <dbReference type="Proteomes" id="UP000295334"/>
    </source>
</evidence>
<sequence length="64" mass="6875">MANNNNRGNNPGRENEGSKPSTKSRTQGAPKTTQTGGQSGGGTHRRGFNEEPHQGKRTPSDDRK</sequence>
<proteinExistence type="predicted"/>
<feature type="compositionally biased region" description="Low complexity" evidence="1">
    <location>
        <begin position="1"/>
        <end position="12"/>
    </location>
</feature>
<dbReference type="AlphaFoldDB" id="A0A4R1B3L5"/>
<comment type="caution">
    <text evidence="2">The sequence shown here is derived from an EMBL/GenBank/DDBJ whole genome shotgun (WGS) entry which is preliminary data.</text>
</comment>
<gene>
    <name evidence="2" type="ORF">EPD60_16110</name>
</gene>
<reference evidence="2 3" key="1">
    <citation type="submission" date="2019-03" db="EMBL/GenBank/DDBJ databases">
        <authorList>
            <person name="Kim M.K.M."/>
        </authorList>
    </citation>
    <scope>NUCLEOTIDE SEQUENCE [LARGE SCALE GENOMIC DNA]</scope>
    <source>
        <strain evidence="2 3">17J68-12</strain>
    </source>
</reference>
<feature type="compositionally biased region" description="Polar residues" evidence="1">
    <location>
        <begin position="18"/>
        <end position="31"/>
    </location>
</feature>
<dbReference type="EMBL" id="SJZI01000052">
    <property type="protein sequence ID" value="TCJ12080.1"/>
    <property type="molecule type" value="Genomic_DNA"/>
</dbReference>
<name>A0A4R1B3L5_9BACT</name>
<keyword evidence="3" id="KW-1185">Reference proteome</keyword>
<feature type="compositionally biased region" description="Basic and acidic residues" evidence="1">
    <location>
        <begin position="47"/>
        <end position="64"/>
    </location>
</feature>
<evidence type="ECO:0000313" key="2">
    <source>
        <dbReference type="EMBL" id="TCJ12080.1"/>
    </source>
</evidence>
<organism evidence="2 3">
    <name type="scientific">Flaviaesturariibacter flavus</name>
    <dbReference type="NCBI Taxonomy" id="2502780"/>
    <lineage>
        <taxon>Bacteria</taxon>
        <taxon>Pseudomonadati</taxon>
        <taxon>Bacteroidota</taxon>
        <taxon>Chitinophagia</taxon>
        <taxon>Chitinophagales</taxon>
        <taxon>Chitinophagaceae</taxon>
        <taxon>Flaviaestuariibacter</taxon>
    </lineage>
</organism>
<feature type="region of interest" description="Disordered" evidence="1">
    <location>
        <begin position="1"/>
        <end position="64"/>
    </location>
</feature>